<feature type="region of interest" description="Disordered" evidence="4">
    <location>
        <begin position="15"/>
        <end position="45"/>
    </location>
</feature>
<reference evidence="6 7" key="1">
    <citation type="submission" date="2019-03" db="EMBL/GenBank/DDBJ databases">
        <title>Genomic Encyclopedia of Type Strains, Phase IV (KMG-IV): sequencing the most valuable type-strain genomes for metagenomic binning, comparative biology and taxonomic classification.</title>
        <authorList>
            <person name="Goeker M."/>
        </authorList>
    </citation>
    <scope>NUCLEOTIDE SEQUENCE [LARGE SCALE GENOMIC DNA]</scope>
    <source>
        <strain evidence="6 7">DSM 26377</strain>
    </source>
</reference>
<accession>A0A4R7PAH9</accession>
<proteinExistence type="predicted"/>
<evidence type="ECO:0000256" key="2">
    <source>
        <dbReference type="ARBA" id="ARBA00023125"/>
    </source>
</evidence>
<dbReference type="PRINTS" id="PR00038">
    <property type="entry name" value="HTHLUXR"/>
</dbReference>
<keyword evidence="7" id="KW-1185">Reference proteome</keyword>
<feature type="domain" description="HTH luxR-type" evidence="5">
    <location>
        <begin position="37"/>
        <end position="102"/>
    </location>
</feature>
<evidence type="ECO:0000313" key="6">
    <source>
        <dbReference type="EMBL" id="TDU30937.1"/>
    </source>
</evidence>
<keyword evidence="3" id="KW-0804">Transcription</keyword>
<dbReference type="Proteomes" id="UP000295341">
    <property type="component" value="Unassembled WGS sequence"/>
</dbReference>
<dbReference type="GO" id="GO:0006355">
    <property type="term" value="P:regulation of DNA-templated transcription"/>
    <property type="evidence" value="ECO:0007669"/>
    <property type="project" value="InterPro"/>
</dbReference>
<evidence type="ECO:0000256" key="3">
    <source>
        <dbReference type="ARBA" id="ARBA00023163"/>
    </source>
</evidence>
<sequence>MSAETAAEMNKTKYHLRADLQGPGTPILGAADDASPRGAMSPSLTQQERRVVAELMRGLSNRQIARALSLSQYTVKFHLKNVFTKWGVRSRVEVILRFASERSRAPVERYAVTESVAAIATAP</sequence>
<dbReference type="PANTHER" id="PTHR44688">
    <property type="entry name" value="DNA-BINDING TRANSCRIPTIONAL ACTIVATOR DEVR_DOSR"/>
    <property type="match status" value="1"/>
</dbReference>
<dbReference type="SMART" id="SM00421">
    <property type="entry name" value="HTH_LUXR"/>
    <property type="match status" value="1"/>
</dbReference>
<keyword evidence="1" id="KW-0805">Transcription regulation</keyword>
<dbReference type="InterPro" id="IPR016032">
    <property type="entry name" value="Sig_transdc_resp-reg_C-effctor"/>
</dbReference>
<dbReference type="PROSITE" id="PS50043">
    <property type="entry name" value="HTH_LUXR_2"/>
    <property type="match status" value="1"/>
</dbReference>
<dbReference type="InterPro" id="IPR036388">
    <property type="entry name" value="WH-like_DNA-bd_sf"/>
</dbReference>
<evidence type="ECO:0000256" key="1">
    <source>
        <dbReference type="ARBA" id="ARBA00023015"/>
    </source>
</evidence>
<evidence type="ECO:0000259" key="5">
    <source>
        <dbReference type="PROSITE" id="PS50043"/>
    </source>
</evidence>
<dbReference type="CDD" id="cd06170">
    <property type="entry name" value="LuxR_C_like"/>
    <property type="match status" value="1"/>
</dbReference>
<dbReference type="OrthoDB" id="9774661at2"/>
<dbReference type="InterPro" id="IPR000792">
    <property type="entry name" value="Tscrpt_reg_LuxR_C"/>
</dbReference>
<protein>
    <submittedName>
        <fullName evidence="6">Regulatory LuxR family protein</fullName>
    </submittedName>
</protein>
<dbReference type="EMBL" id="SOBT01000008">
    <property type="protein sequence ID" value="TDU30937.1"/>
    <property type="molecule type" value="Genomic_DNA"/>
</dbReference>
<dbReference type="AlphaFoldDB" id="A0A4R7PAH9"/>
<dbReference type="PROSITE" id="PS00622">
    <property type="entry name" value="HTH_LUXR_1"/>
    <property type="match status" value="1"/>
</dbReference>
<dbReference type="Pfam" id="PF00196">
    <property type="entry name" value="GerE"/>
    <property type="match status" value="1"/>
</dbReference>
<comment type="caution">
    <text evidence="6">The sequence shown here is derived from an EMBL/GenBank/DDBJ whole genome shotgun (WGS) entry which is preliminary data.</text>
</comment>
<dbReference type="GO" id="GO:0003677">
    <property type="term" value="F:DNA binding"/>
    <property type="evidence" value="ECO:0007669"/>
    <property type="project" value="UniProtKB-KW"/>
</dbReference>
<evidence type="ECO:0000313" key="7">
    <source>
        <dbReference type="Proteomes" id="UP000295341"/>
    </source>
</evidence>
<evidence type="ECO:0000256" key="4">
    <source>
        <dbReference type="SAM" id="MobiDB-lite"/>
    </source>
</evidence>
<gene>
    <name evidence="6" type="ORF">DFR24_0294</name>
</gene>
<dbReference type="SUPFAM" id="SSF46894">
    <property type="entry name" value="C-terminal effector domain of the bipartite response regulators"/>
    <property type="match status" value="1"/>
</dbReference>
<dbReference type="PANTHER" id="PTHR44688:SF16">
    <property type="entry name" value="DNA-BINDING TRANSCRIPTIONAL ACTIVATOR DEVR_DOSR"/>
    <property type="match status" value="1"/>
</dbReference>
<dbReference type="Gene3D" id="1.10.10.10">
    <property type="entry name" value="Winged helix-like DNA-binding domain superfamily/Winged helix DNA-binding domain"/>
    <property type="match status" value="1"/>
</dbReference>
<organism evidence="6 7">
    <name type="scientific">Panacagrimonas perspica</name>
    <dbReference type="NCBI Taxonomy" id="381431"/>
    <lineage>
        <taxon>Bacteria</taxon>
        <taxon>Pseudomonadati</taxon>
        <taxon>Pseudomonadota</taxon>
        <taxon>Gammaproteobacteria</taxon>
        <taxon>Nevskiales</taxon>
        <taxon>Nevskiaceae</taxon>
        <taxon>Panacagrimonas</taxon>
    </lineage>
</organism>
<name>A0A4R7PAH9_9GAMM</name>
<keyword evidence="2" id="KW-0238">DNA-binding</keyword>